<feature type="domain" description="Thiamine pyrophosphate enzyme N-terminal TPP-binding" evidence="9">
    <location>
        <begin position="11"/>
        <end position="113"/>
    </location>
</feature>
<dbReference type="PANTHER" id="PTHR18968">
    <property type="entry name" value="THIAMINE PYROPHOSPHATE ENZYMES"/>
    <property type="match status" value="1"/>
</dbReference>
<evidence type="ECO:0000256" key="3">
    <source>
        <dbReference type="ARBA" id="ARBA00007812"/>
    </source>
</evidence>
<dbReference type="Gene3D" id="3.40.50.1220">
    <property type="entry name" value="TPP-binding domain"/>
    <property type="match status" value="1"/>
</dbReference>
<dbReference type="CDD" id="cd00568">
    <property type="entry name" value="TPP_enzymes"/>
    <property type="match status" value="1"/>
</dbReference>
<evidence type="ECO:0000259" key="9">
    <source>
        <dbReference type="Pfam" id="PF02776"/>
    </source>
</evidence>
<keyword evidence="11" id="KW-1185">Reference proteome</keyword>
<dbReference type="EMBL" id="BAFN01000001">
    <property type="protein sequence ID" value="GAN33502.1"/>
    <property type="molecule type" value="Genomic_DNA"/>
</dbReference>
<comment type="caution">
    <text evidence="10">The sequence shown here is derived from an EMBL/GenBank/DDBJ whole genome shotgun (WGS) entry which is preliminary data.</text>
</comment>
<dbReference type="InterPro" id="IPR011766">
    <property type="entry name" value="TPP_enzyme_TPP-bd"/>
</dbReference>
<dbReference type="InterPro" id="IPR012000">
    <property type="entry name" value="Thiamin_PyroP_enz_cen_dom"/>
</dbReference>
<keyword evidence="5 6" id="KW-0786">Thiamine pyrophosphate</keyword>
<dbReference type="InterPro" id="IPR045229">
    <property type="entry name" value="TPP_enz"/>
</dbReference>
<sequence>MGDLNVEDLSGNELIARSLVANGISYVFTTSSDRLSPLRTCLEKKTSIQVIIARTEGAATLMADGYIRRSGKFAVVLTDDNGRSLSQIYGVANSWADKTPLLSLSICNDDEVDYNKGFNRYRFDQNAVYHEVTIWRKRINTLESIPDTIKKGKFESTRHKRGPVHIDIPFGLLEKTVSFDTTVFSPSSSPITNEARPIRLAGDKLAIEKAASSIKNAKKPLIFCGGGVKVSEAYEEVIRFIEAFKIPAATTMGGFGSIPSDHEYCLGGPAYTTGEAFHVAIKEADIVLALGVSFCGLDGFGLPPLWSDKIKFIHVNIDPLQIGLNVSPEISILGDVKTVLNQLTEQLRSEGFSGKPAWRSWAKYLSHLKEGRYKRLNKFINKKWPVIQQGKIIQELGKVIKRDDLVLVVDGGNTPVFFATHAPSLGPQQSFYPFGMAAIGCGIPYAIGVQLASPGKRVMLISGDGSFLYHIQELETICRLNLPIMIIISNDSAWNMIRAMQYFMLGGNFVGTMLPDIDYSKIARGFGLHATRVDKVGDILPAYEKGASEGKAALVDIITDKNNFPDCLASFSLIEFDGLLKLLNPIKVLKSSLLIMKLGWSKLFFNLTYIRKALLRVNIMAKWRS</sequence>
<evidence type="ECO:0000256" key="4">
    <source>
        <dbReference type="ARBA" id="ARBA00022723"/>
    </source>
</evidence>
<gene>
    <name evidence="10" type="ORF">BROSI_A2027</name>
</gene>
<dbReference type="InterPro" id="IPR000399">
    <property type="entry name" value="TPP-bd_CS"/>
</dbReference>
<dbReference type="InterPro" id="IPR012001">
    <property type="entry name" value="Thiamin_PyroP_enz_TPP-bd_dom"/>
</dbReference>
<accession>A0ABQ0JXM4</accession>
<feature type="domain" description="Thiamine pyrophosphate enzyme TPP-binding" evidence="8">
    <location>
        <begin position="410"/>
        <end position="557"/>
    </location>
</feature>
<comment type="similarity">
    <text evidence="3 6">Belongs to the TPP enzyme family.</text>
</comment>
<proteinExistence type="inferred from homology"/>
<feature type="domain" description="Thiamine pyrophosphate enzyme central" evidence="7">
    <location>
        <begin position="207"/>
        <end position="343"/>
    </location>
</feature>
<dbReference type="Pfam" id="PF00205">
    <property type="entry name" value="TPP_enzyme_M"/>
    <property type="match status" value="1"/>
</dbReference>
<evidence type="ECO:0000259" key="7">
    <source>
        <dbReference type="Pfam" id="PF00205"/>
    </source>
</evidence>
<dbReference type="Gene3D" id="3.40.50.970">
    <property type="match status" value="2"/>
</dbReference>
<evidence type="ECO:0000313" key="10">
    <source>
        <dbReference type="EMBL" id="GAN33502.1"/>
    </source>
</evidence>
<organism evidence="10 11">
    <name type="scientific">Candidatus Brocadia sinica JPN1</name>
    <dbReference type="NCBI Taxonomy" id="1197129"/>
    <lineage>
        <taxon>Bacteria</taxon>
        <taxon>Pseudomonadati</taxon>
        <taxon>Planctomycetota</taxon>
        <taxon>Candidatus Brocadiia</taxon>
        <taxon>Candidatus Brocadiales</taxon>
        <taxon>Candidatus Brocadiaceae</taxon>
        <taxon>Candidatus Brocadia</taxon>
    </lineage>
</organism>
<dbReference type="InterPro" id="IPR029061">
    <property type="entry name" value="THDP-binding"/>
</dbReference>
<dbReference type="Pfam" id="PF02775">
    <property type="entry name" value="TPP_enzyme_C"/>
    <property type="match status" value="1"/>
</dbReference>
<dbReference type="PROSITE" id="PS00187">
    <property type="entry name" value="TPP_ENZYMES"/>
    <property type="match status" value="1"/>
</dbReference>
<dbReference type="PANTHER" id="PTHR18968:SF166">
    <property type="entry name" value="2-HYDROXYACYL-COA LYASE 2"/>
    <property type="match status" value="1"/>
</dbReference>
<dbReference type="CDD" id="cd07035">
    <property type="entry name" value="TPP_PYR_POX_like"/>
    <property type="match status" value="1"/>
</dbReference>
<evidence type="ECO:0000256" key="2">
    <source>
        <dbReference type="ARBA" id="ARBA00001964"/>
    </source>
</evidence>
<dbReference type="Pfam" id="PF02776">
    <property type="entry name" value="TPP_enzyme_N"/>
    <property type="match status" value="1"/>
</dbReference>
<reference evidence="11" key="1">
    <citation type="journal article" date="2015" name="Genome Announc.">
        <title>Draft Genome Sequence of an Anaerobic Ammonium-Oxidizing Bacterium, "Candidatus Brocadia sinica".</title>
        <authorList>
            <person name="Oshiki M."/>
            <person name="Shinyako-Hata K."/>
            <person name="Satoh H."/>
            <person name="Okabe S."/>
        </authorList>
    </citation>
    <scope>NUCLEOTIDE SEQUENCE [LARGE SCALE GENOMIC DNA]</scope>
    <source>
        <strain evidence="11">JPN1</strain>
    </source>
</reference>
<dbReference type="SUPFAM" id="SSF52518">
    <property type="entry name" value="Thiamin diphosphate-binding fold (THDP-binding)"/>
    <property type="match status" value="2"/>
</dbReference>
<evidence type="ECO:0000256" key="6">
    <source>
        <dbReference type="RuleBase" id="RU362132"/>
    </source>
</evidence>
<keyword evidence="4" id="KW-0479">Metal-binding</keyword>
<comment type="cofactor">
    <cofactor evidence="2">
        <name>thiamine diphosphate</name>
        <dbReference type="ChEBI" id="CHEBI:58937"/>
    </cofactor>
</comment>
<dbReference type="InterPro" id="IPR029035">
    <property type="entry name" value="DHS-like_NAD/FAD-binding_dom"/>
</dbReference>
<protein>
    <submittedName>
        <fullName evidence="10">Thiamine pyrophosphate-requiring enzymes</fullName>
    </submittedName>
</protein>
<evidence type="ECO:0000256" key="5">
    <source>
        <dbReference type="ARBA" id="ARBA00023052"/>
    </source>
</evidence>
<dbReference type="SUPFAM" id="SSF52467">
    <property type="entry name" value="DHS-like NAD/FAD-binding domain"/>
    <property type="match status" value="1"/>
</dbReference>
<comment type="cofactor">
    <cofactor evidence="1">
        <name>Mg(2+)</name>
        <dbReference type="ChEBI" id="CHEBI:18420"/>
    </cofactor>
</comment>
<name>A0ABQ0JXM4_9BACT</name>
<evidence type="ECO:0000259" key="8">
    <source>
        <dbReference type="Pfam" id="PF02775"/>
    </source>
</evidence>
<evidence type="ECO:0000256" key="1">
    <source>
        <dbReference type="ARBA" id="ARBA00001946"/>
    </source>
</evidence>
<evidence type="ECO:0000313" key="11">
    <source>
        <dbReference type="Proteomes" id="UP000032309"/>
    </source>
</evidence>
<dbReference type="Proteomes" id="UP000032309">
    <property type="component" value="Unassembled WGS sequence"/>
</dbReference>